<comment type="similarity">
    <text evidence="1 5 6">Belongs to the peptidase S8 family.</text>
</comment>
<dbReference type="Proteomes" id="UP000651728">
    <property type="component" value="Unassembled WGS sequence"/>
</dbReference>
<dbReference type="Gene3D" id="3.40.50.200">
    <property type="entry name" value="Peptidase S8/S53 domain"/>
    <property type="match status" value="1"/>
</dbReference>
<keyword evidence="4 5" id="KW-0720">Serine protease</keyword>
<dbReference type="PANTHER" id="PTHR43806:SF11">
    <property type="entry name" value="CEREVISIN-RELATED"/>
    <property type="match status" value="1"/>
</dbReference>
<name>A0ABQ4F666_9ACTN</name>
<keyword evidence="2 5" id="KW-0645">Protease</keyword>
<evidence type="ECO:0000256" key="6">
    <source>
        <dbReference type="RuleBase" id="RU003355"/>
    </source>
</evidence>
<dbReference type="InterPro" id="IPR023828">
    <property type="entry name" value="Peptidase_S8_Ser-AS"/>
</dbReference>
<proteinExistence type="inferred from homology"/>
<evidence type="ECO:0000256" key="2">
    <source>
        <dbReference type="ARBA" id="ARBA00022670"/>
    </source>
</evidence>
<protein>
    <submittedName>
        <fullName evidence="9">Serine protease</fullName>
    </submittedName>
</protein>
<evidence type="ECO:0000256" key="1">
    <source>
        <dbReference type="ARBA" id="ARBA00011073"/>
    </source>
</evidence>
<dbReference type="PROSITE" id="PS51892">
    <property type="entry name" value="SUBTILASE"/>
    <property type="match status" value="1"/>
</dbReference>
<dbReference type="RefSeq" id="WP_239100969.1">
    <property type="nucleotide sequence ID" value="NZ_BAABEJ010000001.1"/>
</dbReference>
<feature type="active site" description="Charge relay system" evidence="5">
    <location>
        <position position="193"/>
    </location>
</feature>
<keyword evidence="10" id="KW-1185">Reference proteome</keyword>
<dbReference type="PROSITE" id="PS00138">
    <property type="entry name" value="SUBTILASE_SER"/>
    <property type="match status" value="1"/>
</dbReference>
<reference evidence="9 10" key="1">
    <citation type="submission" date="2021-01" db="EMBL/GenBank/DDBJ databases">
        <title>Whole genome shotgun sequence of Microbispora amethystogenes NBRC 101907.</title>
        <authorList>
            <person name="Komaki H."/>
            <person name="Tamura T."/>
        </authorList>
    </citation>
    <scope>NUCLEOTIDE SEQUENCE [LARGE SCALE GENOMIC DNA]</scope>
    <source>
        <strain evidence="9 10">NBRC 101907</strain>
    </source>
</reference>
<dbReference type="InterPro" id="IPR036852">
    <property type="entry name" value="Peptidase_S8/S53_dom_sf"/>
</dbReference>
<dbReference type="PRINTS" id="PR00723">
    <property type="entry name" value="SUBTILISIN"/>
</dbReference>
<evidence type="ECO:0000256" key="7">
    <source>
        <dbReference type="SAM" id="MobiDB-lite"/>
    </source>
</evidence>
<evidence type="ECO:0000313" key="10">
    <source>
        <dbReference type="Proteomes" id="UP000651728"/>
    </source>
</evidence>
<feature type="active site" description="Charge relay system" evidence="5">
    <location>
        <position position="248"/>
    </location>
</feature>
<evidence type="ECO:0000256" key="5">
    <source>
        <dbReference type="PROSITE-ProRule" id="PRU01240"/>
    </source>
</evidence>
<evidence type="ECO:0000256" key="3">
    <source>
        <dbReference type="ARBA" id="ARBA00022801"/>
    </source>
</evidence>
<comment type="caution">
    <text evidence="9">The sequence shown here is derived from an EMBL/GenBank/DDBJ whole genome shotgun (WGS) entry which is preliminary data.</text>
</comment>
<dbReference type="Pfam" id="PF00082">
    <property type="entry name" value="Peptidase_S8"/>
    <property type="match status" value="1"/>
</dbReference>
<feature type="region of interest" description="Disordered" evidence="7">
    <location>
        <begin position="363"/>
        <end position="391"/>
    </location>
</feature>
<organism evidence="9 10">
    <name type="scientific">Microbispora amethystogenes</name>
    <dbReference type="NCBI Taxonomy" id="1427754"/>
    <lineage>
        <taxon>Bacteria</taxon>
        <taxon>Bacillati</taxon>
        <taxon>Actinomycetota</taxon>
        <taxon>Actinomycetes</taxon>
        <taxon>Streptosporangiales</taxon>
        <taxon>Streptosporangiaceae</taxon>
        <taxon>Microbispora</taxon>
    </lineage>
</organism>
<evidence type="ECO:0000313" key="9">
    <source>
        <dbReference type="EMBL" id="GIH30312.1"/>
    </source>
</evidence>
<feature type="active site" description="Charge relay system" evidence="5">
    <location>
        <position position="492"/>
    </location>
</feature>
<dbReference type="EMBL" id="BOOB01000003">
    <property type="protein sequence ID" value="GIH30312.1"/>
    <property type="molecule type" value="Genomic_DNA"/>
</dbReference>
<dbReference type="GO" id="GO:0008233">
    <property type="term" value="F:peptidase activity"/>
    <property type="evidence" value="ECO:0007669"/>
    <property type="project" value="UniProtKB-KW"/>
</dbReference>
<dbReference type="InterPro" id="IPR050131">
    <property type="entry name" value="Peptidase_S8_subtilisin-like"/>
</dbReference>
<evidence type="ECO:0000256" key="4">
    <source>
        <dbReference type="ARBA" id="ARBA00022825"/>
    </source>
</evidence>
<accession>A0ABQ4F666</accession>
<dbReference type="SUPFAM" id="SSF52743">
    <property type="entry name" value="Subtilisin-like"/>
    <property type="match status" value="1"/>
</dbReference>
<dbReference type="InterPro" id="IPR015500">
    <property type="entry name" value="Peptidase_S8_subtilisin-rel"/>
</dbReference>
<dbReference type="PROSITE" id="PS00136">
    <property type="entry name" value="SUBTILASE_ASP"/>
    <property type="match status" value="1"/>
</dbReference>
<keyword evidence="3 5" id="KW-0378">Hydrolase</keyword>
<feature type="region of interest" description="Disordered" evidence="7">
    <location>
        <begin position="124"/>
        <end position="161"/>
    </location>
</feature>
<sequence length="578" mass="59579">MHARGRLAGVIMSVALLGGLGAPSSAPVIPGVPAVIPFSTVDALSTPAPPGPSGSASAAGQAGDYLVFYVDGGRAAAQRAAEAAGGTVRAHDDRLGYLLVRTSAPERIGADPAVVGVARDRPIGRTAGAMPATGRTSPGATRPDGAARAGERRAGAAEPLAGRQWDMKMIGATPTGSYAKATGSHKVLVGVMDTGVDGRHPDIAPNFNRALSRNFVTDQPTDPNGRKLDGPCEYQGCKDPADVDDDGHGTHVASTIGSPINGIGVAGVAPDVSLVNLRAGTDSGFFFLKPTLDALEYAADIGVDVVNMSFYVDPWTFNCPDNPGDTPAERSEQRAILEGMRRAVNYARSHGVTLITAIGNAGGDLGKPKTDTSSPDFPKGSEKNRSVDNSCRNVPAELDGVISVSAVGPSGRKAPYSDYGTEQTDIAAPGGDVFDGGTALRGKDREILAAAPEHVLRAQGRLDAKGMPKDNSVIRECHAGKCAYYQYMEGTSMAAPHVTGVAALIIGRFGKPGPGGLQMDPAEVERLLYATATPKGCPSPRTYRYGTGETQVCEGPASRNGFFGHGLVDAARAATVTR</sequence>
<dbReference type="PROSITE" id="PS00137">
    <property type="entry name" value="SUBTILASE_HIS"/>
    <property type="match status" value="1"/>
</dbReference>
<dbReference type="PANTHER" id="PTHR43806">
    <property type="entry name" value="PEPTIDASE S8"/>
    <property type="match status" value="1"/>
</dbReference>
<gene>
    <name evidence="9" type="ORF">Mam01_04760</name>
</gene>
<feature type="domain" description="Peptidase S8/S53" evidence="8">
    <location>
        <begin position="185"/>
        <end position="542"/>
    </location>
</feature>
<dbReference type="InterPro" id="IPR000209">
    <property type="entry name" value="Peptidase_S8/S53_dom"/>
</dbReference>
<dbReference type="GO" id="GO:0006508">
    <property type="term" value="P:proteolysis"/>
    <property type="evidence" value="ECO:0007669"/>
    <property type="project" value="UniProtKB-KW"/>
</dbReference>
<dbReference type="InterPro" id="IPR023827">
    <property type="entry name" value="Peptidase_S8_Asp-AS"/>
</dbReference>
<dbReference type="InterPro" id="IPR022398">
    <property type="entry name" value="Peptidase_S8_His-AS"/>
</dbReference>
<evidence type="ECO:0000259" key="8">
    <source>
        <dbReference type="Pfam" id="PF00082"/>
    </source>
</evidence>